<dbReference type="AlphaFoldDB" id="A0A5J4T0P2"/>
<gene>
    <name evidence="1" type="ORF">EZS27_001065</name>
</gene>
<sequence length="125" mass="14963">MLTSYVAQLRSLYESFIVSGYRVFSDYLDKRYWNDDTFYSYITGEHDDTPIDHAVFFKMVINHVQNVEWAVSHFINEYNGNSKSYNGNNEDIDGIMTDWFELWHSQYRIVSSYDLFRDMVLHQQG</sequence>
<dbReference type="EMBL" id="SNRY01000012">
    <property type="protein sequence ID" value="KAA6351542.1"/>
    <property type="molecule type" value="Genomic_DNA"/>
</dbReference>
<protein>
    <submittedName>
        <fullName evidence="1">Uncharacterized protein</fullName>
    </submittedName>
</protein>
<reference evidence="1" key="1">
    <citation type="submission" date="2019-03" db="EMBL/GenBank/DDBJ databases">
        <title>Single cell metagenomics reveals metabolic interactions within the superorganism composed of flagellate Streblomastix strix and complex community of Bacteroidetes bacteria on its surface.</title>
        <authorList>
            <person name="Treitli S.C."/>
            <person name="Kolisko M."/>
            <person name="Husnik F."/>
            <person name="Keeling P."/>
            <person name="Hampl V."/>
        </authorList>
    </citation>
    <scope>NUCLEOTIDE SEQUENCE</scope>
    <source>
        <strain evidence="1">STM</strain>
    </source>
</reference>
<organism evidence="1">
    <name type="scientific">termite gut metagenome</name>
    <dbReference type="NCBI Taxonomy" id="433724"/>
    <lineage>
        <taxon>unclassified sequences</taxon>
        <taxon>metagenomes</taxon>
        <taxon>organismal metagenomes</taxon>
    </lineage>
</organism>
<comment type="caution">
    <text evidence="1">The sequence shown here is derived from an EMBL/GenBank/DDBJ whole genome shotgun (WGS) entry which is preliminary data.</text>
</comment>
<name>A0A5J4T0P2_9ZZZZ</name>
<proteinExistence type="predicted"/>
<evidence type="ECO:0000313" key="1">
    <source>
        <dbReference type="EMBL" id="KAA6351542.1"/>
    </source>
</evidence>
<accession>A0A5J4T0P2</accession>